<reference evidence="2 3" key="1">
    <citation type="submission" date="2019-03" db="EMBL/GenBank/DDBJ databases">
        <title>Rhodobacteraceae bacterium SM1902, a new member of the family Rhodobacteraceae isolated from Yantai.</title>
        <authorList>
            <person name="Sun Y."/>
        </authorList>
    </citation>
    <scope>NUCLEOTIDE SEQUENCE [LARGE SCALE GENOMIC DNA]</scope>
    <source>
        <strain evidence="2 3">SM1902</strain>
    </source>
</reference>
<protein>
    <submittedName>
        <fullName evidence="2">DUF3047 domain-containing protein</fullName>
    </submittedName>
</protein>
<keyword evidence="1" id="KW-0732">Signal</keyword>
<proteinExistence type="predicted"/>
<accession>A0A4R6AKT2</accession>
<name>A0A4R6AKT2_9RHOB</name>
<dbReference type="EMBL" id="SMZO01000081">
    <property type="protein sequence ID" value="TDL83824.1"/>
    <property type="molecule type" value="Genomic_DNA"/>
</dbReference>
<dbReference type="Pfam" id="PF11249">
    <property type="entry name" value="DUF3047"/>
    <property type="match status" value="1"/>
</dbReference>
<keyword evidence="3" id="KW-1185">Reference proteome</keyword>
<feature type="signal peptide" evidence="1">
    <location>
        <begin position="1"/>
        <end position="23"/>
    </location>
</feature>
<dbReference type="AlphaFoldDB" id="A0A4R6AKT2"/>
<gene>
    <name evidence="2" type="ORF">E2L05_19090</name>
</gene>
<dbReference type="Proteomes" id="UP000294562">
    <property type="component" value="Unassembled WGS sequence"/>
</dbReference>
<comment type="caution">
    <text evidence="2">The sequence shown here is derived from an EMBL/GenBank/DDBJ whole genome shotgun (WGS) entry which is preliminary data.</text>
</comment>
<dbReference type="InterPro" id="IPR021409">
    <property type="entry name" value="DUF3047"/>
</dbReference>
<sequence>MHRFLPVATLALMTALSALPAAAVDFTGWTEQKFSLFSSNDYRQAGSSLGVKSDGSVSLLWTRLPEAEWGATSASWRWSVDQSVPPTPLDQKGGDDRNLSLYFVFLPETVAAQYKDSNIRKLLEADEARVLLYVWGGDTARGTILPSPYLGARGKTVVLRGAGTGAFAESVNLQTDLSRAFGSGTDGVLVGLAVSADSDDTDSVISGGIANLTLK</sequence>
<evidence type="ECO:0000313" key="3">
    <source>
        <dbReference type="Proteomes" id="UP000294562"/>
    </source>
</evidence>
<dbReference type="OrthoDB" id="8443660at2"/>
<organism evidence="2 3">
    <name type="scientific">Meridianimarinicoccus aquatilis</name>
    <dbReference type="NCBI Taxonomy" id="2552766"/>
    <lineage>
        <taxon>Bacteria</taxon>
        <taxon>Pseudomonadati</taxon>
        <taxon>Pseudomonadota</taxon>
        <taxon>Alphaproteobacteria</taxon>
        <taxon>Rhodobacterales</taxon>
        <taxon>Paracoccaceae</taxon>
        <taxon>Meridianimarinicoccus</taxon>
    </lineage>
</organism>
<evidence type="ECO:0000256" key="1">
    <source>
        <dbReference type="SAM" id="SignalP"/>
    </source>
</evidence>
<feature type="chain" id="PRO_5020374333" evidence="1">
    <location>
        <begin position="24"/>
        <end position="215"/>
    </location>
</feature>
<dbReference type="RefSeq" id="WP_133344498.1">
    <property type="nucleotide sequence ID" value="NZ_SMZO01000081.1"/>
</dbReference>
<evidence type="ECO:0000313" key="2">
    <source>
        <dbReference type="EMBL" id="TDL83824.1"/>
    </source>
</evidence>